<evidence type="ECO:0000313" key="5">
    <source>
        <dbReference type="EMBL" id="SDT96664.1"/>
    </source>
</evidence>
<keyword evidence="4" id="KW-0720">Serine protease</keyword>
<dbReference type="InterPro" id="IPR005320">
    <property type="entry name" value="Peptidase_S51"/>
</dbReference>
<protein>
    <submittedName>
        <fullName evidence="5">Peptidase E</fullName>
    </submittedName>
</protein>
<dbReference type="PANTHER" id="PTHR20842">
    <property type="entry name" value="PROTEASE S51 ALPHA-ASPARTYL DIPEPTIDASE"/>
    <property type="match status" value="1"/>
</dbReference>
<evidence type="ECO:0000313" key="6">
    <source>
        <dbReference type="Proteomes" id="UP000198976"/>
    </source>
</evidence>
<evidence type="ECO:0000256" key="3">
    <source>
        <dbReference type="ARBA" id="ARBA00022801"/>
    </source>
</evidence>
<dbReference type="Proteomes" id="UP000198976">
    <property type="component" value="Chromosome I"/>
</dbReference>
<evidence type="ECO:0000256" key="4">
    <source>
        <dbReference type="ARBA" id="ARBA00022825"/>
    </source>
</evidence>
<name>A0ABY0V7Z2_9ACTO</name>
<dbReference type="CDD" id="cd03146">
    <property type="entry name" value="GAT1_Peptidase_E"/>
    <property type="match status" value="1"/>
</dbReference>
<dbReference type="Gene3D" id="3.40.50.880">
    <property type="match status" value="1"/>
</dbReference>
<sequence length="242" mass="26840">MTRERFIVGTSGTYHPGRRCDVEYGPLAAYAVELAGVEGRAPKIGYLATACGDQKARIAERMEAARLRGWQLNPLTCFMMPNVDDPREYLLDQDVIWVDGGSVVNLLAVWRAHGLDEVMREAWEKGIVLAGVSAGSMCWHIGGATDSFGPDLRPVTDGLGFLPYGNGVHYGVNPQRRELLQRMVAEGDFTDAYSSENGIGLVYRDTELVEVVSDRDEVYGWHTFKDGDEVVEEQLTPRRLAD</sequence>
<dbReference type="Pfam" id="PF03575">
    <property type="entry name" value="Peptidase_S51"/>
    <property type="match status" value="1"/>
</dbReference>
<proteinExistence type="inferred from homology"/>
<organism evidence="5 6">
    <name type="scientific">Schaalia radingae</name>
    <dbReference type="NCBI Taxonomy" id="131110"/>
    <lineage>
        <taxon>Bacteria</taxon>
        <taxon>Bacillati</taxon>
        <taxon>Actinomycetota</taxon>
        <taxon>Actinomycetes</taxon>
        <taxon>Actinomycetales</taxon>
        <taxon>Actinomycetaceae</taxon>
        <taxon>Schaalia</taxon>
    </lineage>
</organism>
<keyword evidence="2" id="KW-0645">Protease</keyword>
<evidence type="ECO:0000256" key="2">
    <source>
        <dbReference type="ARBA" id="ARBA00022670"/>
    </source>
</evidence>
<accession>A0ABY0V7Z2</accession>
<reference evidence="5 6" key="1">
    <citation type="submission" date="2016-10" db="EMBL/GenBank/DDBJ databases">
        <authorList>
            <person name="Varghese N."/>
            <person name="Submissions S."/>
        </authorList>
    </citation>
    <scope>NUCLEOTIDE SEQUENCE [LARGE SCALE GENOMIC DNA]</scope>
    <source>
        <strain evidence="5 6">DSM 9169</strain>
    </source>
</reference>
<dbReference type="SUPFAM" id="SSF52317">
    <property type="entry name" value="Class I glutamine amidotransferase-like"/>
    <property type="match status" value="1"/>
</dbReference>
<keyword evidence="3" id="KW-0378">Hydrolase</keyword>
<dbReference type="RefSeq" id="WP_058236939.1">
    <property type="nucleotide sequence ID" value="NZ_LT629792.1"/>
</dbReference>
<keyword evidence="6" id="KW-1185">Reference proteome</keyword>
<dbReference type="InterPro" id="IPR029062">
    <property type="entry name" value="Class_I_gatase-like"/>
</dbReference>
<dbReference type="PANTHER" id="PTHR20842:SF0">
    <property type="entry name" value="ALPHA-ASPARTYL DIPEPTIDASE"/>
    <property type="match status" value="1"/>
</dbReference>
<evidence type="ECO:0000256" key="1">
    <source>
        <dbReference type="ARBA" id="ARBA00006534"/>
    </source>
</evidence>
<comment type="similarity">
    <text evidence="1">Belongs to the peptidase S51 family.</text>
</comment>
<gene>
    <name evidence="5" type="ORF">SAMN04489714_1295</name>
</gene>
<dbReference type="EMBL" id="LT629792">
    <property type="protein sequence ID" value="SDT96664.1"/>
    <property type="molecule type" value="Genomic_DNA"/>
</dbReference>